<dbReference type="EMBL" id="ML210264">
    <property type="protein sequence ID" value="TFK21594.1"/>
    <property type="molecule type" value="Genomic_DNA"/>
</dbReference>
<organism evidence="2 3">
    <name type="scientific">Coprinopsis marcescibilis</name>
    <name type="common">Agaric fungus</name>
    <name type="synonym">Psathyrella marcescibilis</name>
    <dbReference type="NCBI Taxonomy" id="230819"/>
    <lineage>
        <taxon>Eukaryota</taxon>
        <taxon>Fungi</taxon>
        <taxon>Dikarya</taxon>
        <taxon>Basidiomycota</taxon>
        <taxon>Agaricomycotina</taxon>
        <taxon>Agaricomycetes</taxon>
        <taxon>Agaricomycetidae</taxon>
        <taxon>Agaricales</taxon>
        <taxon>Agaricineae</taxon>
        <taxon>Psathyrellaceae</taxon>
        <taxon>Coprinopsis</taxon>
    </lineage>
</organism>
<evidence type="ECO:0000313" key="3">
    <source>
        <dbReference type="Proteomes" id="UP000307440"/>
    </source>
</evidence>
<dbReference type="AlphaFoldDB" id="A0A5C3KMS6"/>
<dbReference type="Proteomes" id="UP000307440">
    <property type="component" value="Unassembled WGS sequence"/>
</dbReference>
<dbReference type="STRING" id="230819.A0A5C3KMS6"/>
<sequence>MPRVRLAIDPNNETAPTFKEVCIGLAGRLKEGETEDGVIEQLRANWETACQQRIVQWTEQTQEDKEKRRREEEATRLEEEEIQKAKEKRLEDEQAKIEAAKPTVKGITRNKHVDTVSTPTPSAFAVNKVKAMEYVELHYFTPESCKEAREQEFTIAQDSLAAMHINNQFVLQPVAAHRPSSKVVTDAQLSWKQVSIAKMVLIECMRKSESWLEDHITSLEMFFYQLDNSPLRWQELGEEAIIKYQAQAPGVDQVFDIGNINEEKLNRIHAKIIVEKQAEGLRAVRV</sequence>
<name>A0A5C3KMS6_COPMA</name>
<dbReference type="OrthoDB" id="2688210at2759"/>
<reference evidence="2 3" key="1">
    <citation type="journal article" date="2019" name="Nat. Ecol. Evol.">
        <title>Megaphylogeny resolves global patterns of mushroom evolution.</title>
        <authorList>
            <person name="Varga T."/>
            <person name="Krizsan K."/>
            <person name="Foldi C."/>
            <person name="Dima B."/>
            <person name="Sanchez-Garcia M."/>
            <person name="Sanchez-Ramirez S."/>
            <person name="Szollosi G.J."/>
            <person name="Szarkandi J.G."/>
            <person name="Papp V."/>
            <person name="Albert L."/>
            <person name="Andreopoulos W."/>
            <person name="Angelini C."/>
            <person name="Antonin V."/>
            <person name="Barry K.W."/>
            <person name="Bougher N.L."/>
            <person name="Buchanan P."/>
            <person name="Buyck B."/>
            <person name="Bense V."/>
            <person name="Catcheside P."/>
            <person name="Chovatia M."/>
            <person name="Cooper J."/>
            <person name="Damon W."/>
            <person name="Desjardin D."/>
            <person name="Finy P."/>
            <person name="Geml J."/>
            <person name="Haridas S."/>
            <person name="Hughes K."/>
            <person name="Justo A."/>
            <person name="Karasinski D."/>
            <person name="Kautmanova I."/>
            <person name="Kiss B."/>
            <person name="Kocsube S."/>
            <person name="Kotiranta H."/>
            <person name="LaButti K.M."/>
            <person name="Lechner B.E."/>
            <person name="Liimatainen K."/>
            <person name="Lipzen A."/>
            <person name="Lukacs Z."/>
            <person name="Mihaltcheva S."/>
            <person name="Morgado L.N."/>
            <person name="Niskanen T."/>
            <person name="Noordeloos M.E."/>
            <person name="Ohm R.A."/>
            <person name="Ortiz-Santana B."/>
            <person name="Ovrebo C."/>
            <person name="Racz N."/>
            <person name="Riley R."/>
            <person name="Savchenko A."/>
            <person name="Shiryaev A."/>
            <person name="Soop K."/>
            <person name="Spirin V."/>
            <person name="Szebenyi C."/>
            <person name="Tomsovsky M."/>
            <person name="Tulloss R.E."/>
            <person name="Uehling J."/>
            <person name="Grigoriev I.V."/>
            <person name="Vagvolgyi C."/>
            <person name="Papp T."/>
            <person name="Martin F.M."/>
            <person name="Miettinen O."/>
            <person name="Hibbett D.S."/>
            <person name="Nagy L.G."/>
        </authorList>
    </citation>
    <scope>NUCLEOTIDE SEQUENCE [LARGE SCALE GENOMIC DNA]</scope>
    <source>
        <strain evidence="2 3">CBS 121175</strain>
    </source>
</reference>
<accession>A0A5C3KMS6</accession>
<gene>
    <name evidence="2" type="ORF">FA15DRAFT_658207</name>
</gene>
<feature type="compositionally biased region" description="Basic and acidic residues" evidence="1">
    <location>
        <begin position="62"/>
        <end position="88"/>
    </location>
</feature>
<evidence type="ECO:0000256" key="1">
    <source>
        <dbReference type="SAM" id="MobiDB-lite"/>
    </source>
</evidence>
<evidence type="ECO:0000313" key="2">
    <source>
        <dbReference type="EMBL" id="TFK21594.1"/>
    </source>
</evidence>
<protein>
    <submittedName>
        <fullName evidence="2">Uncharacterized protein</fullName>
    </submittedName>
</protein>
<feature type="region of interest" description="Disordered" evidence="1">
    <location>
        <begin position="59"/>
        <end position="88"/>
    </location>
</feature>
<proteinExistence type="predicted"/>
<keyword evidence="3" id="KW-1185">Reference proteome</keyword>